<evidence type="ECO:0008006" key="4">
    <source>
        <dbReference type="Google" id="ProtNLM"/>
    </source>
</evidence>
<organism evidence="2 3">
    <name type="scientific">Noviherbaspirillum cavernae</name>
    <dbReference type="NCBI Taxonomy" id="2320862"/>
    <lineage>
        <taxon>Bacteria</taxon>
        <taxon>Pseudomonadati</taxon>
        <taxon>Pseudomonadota</taxon>
        <taxon>Betaproteobacteria</taxon>
        <taxon>Burkholderiales</taxon>
        <taxon>Oxalobacteraceae</taxon>
        <taxon>Noviherbaspirillum</taxon>
    </lineage>
</organism>
<dbReference type="RefSeq" id="WP_119737024.1">
    <property type="nucleotide sequence ID" value="NZ_QYUN01000002.1"/>
</dbReference>
<evidence type="ECO:0000313" key="3">
    <source>
        <dbReference type="Proteomes" id="UP000285190"/>
    </source>
</evidence>
<name>A0A418WYP8_9BURK</name>
<dbReference type="Proteomes" id="UP000285190">
    <property type="component" value="Unassembled WGS sequence"/>
</dbReference>
<dbReference type="EMBL" id="QYUN01000002">
    <property type="protein sequence ID" value="RJG05379.1"/>
    <property type="molecule type" value="Genomic_DNA"/>
</dbReference>
<comment type="caution">
    <text evidence="2">The sequence shown here is derived from an EMBL/GenBank/DDBJ whole genome shotgun (WGS) entry which is preliminary data.</text>
</comment>
<dbReference type="AlphaFoldDB" id="A0A418WYP8"/>
<sequence>MNNSTHDAGIPVLTEIIPAAGNGSPPPAPMARPNHVPQETQTSPAQDGEQWTELERDIRERVLQQVLERIDFVLEQRVRDSLADVLQTAVESLTADIRSGLHHTIRDVVARAVSQEISKLQSSKK</sequence>
<reference evidence="2 3" key="1">
    <citation type="submission" date="2018-09" db="EMBL/GenBank/DDBJ databases">
        <authorList>
            <person name="Zhu H."/>
        </authorList>
    </citation>
    <scope>NUCLEOTIDE SEQUENCE [LARGE SCALE GENOMIC DNA]</scope>
    <source>
        <strain evidence="2 3">K2R10-39</strain>
    </source>
</reference>
<accession>A0A418WYP8</accession>
<protein>
    <recommendedName>
        <fullName evidence="4">DUF2486 family protein</fullName>
    </recommendedName>
</protein>
<evidence type="ECO:0000256" key="1">
    <source>
        <dbReference type="SAM" id="MobiDB-lite"/>
    </source>
</evidence>
<proteinExistence type="predicted"/>
<evidence type="ECO:0000313" key="2">
    <source>
        <dbReference type="EMBL" id="RJG05379.1"/>
    </source>
</evidence>
<dbReference type="OrthoDB" id="8779130at2"/>
<keyword evidence="3" id="KW-1185">Reference proteome</keyword>
<feature type="region of interest" description="Disordered" evidence="1">
    <location>
        <begin position="17"/>
        <end position="51"/>
    </location>
</feature>
<gene>
    <name evidence="2" type="ORF">D3870_04505</name>
</gene>